<protein>
    <submittedName>
        <fullName evidence="1">Uncharacterized protein</fullName>
    </submittedName>
</protein>
<organism evidence="1 2">
    <name type="scientific">Clostridium estertheticum</name>
    <dbReference type="NCBI Taxonomy" id="238834"/>
    <lineage>
        <taxon>Bacteria</taxon>
        <taxon>Bacillati</taxon>
        <taxon>Bacillota</taxon>
        <taxon>Clostridia</taxon>
        <taxon>Eubacteriales</taxon>
        <taxon>Clostridiaceae</taxon>
        <taxon>Clostridium</taxon>
    </lineage>
</organism>
<dbReference type="RefSeq" id="WP_216119642.1">
    <property type="nucleotide sequence ID" value="NZ_CP086239.1"/>
</dbReference>
<sequence>MGISFDIVEEAIEILENGGVLFEDSTKVGSKLLIKPERAEIKELIENNFTYDIICSCLNIPVSGDEEKRETKYFLYVPDILFKMYPNNDETVKIVRFPASVHYGVPIDSVNFDFI</sequence>
<name>A0AA47ELN2_9CLOT</name>
<dbReference type="Proteomes" id="UP001164733">
    <property type="component" value="Chromosome"/>
</dbReference>
<gene>
    <name evidence="1" type="ORF">LL038_01075</name>
</gene>
<dbReference type="AlphaFoldDB" id="A0AA47ELN2"/>
<proteinExistence type="predicted"/>
<reference evidence="1" key="1">
    <citation type="submission" date="2021-11" db="EMBL/GenBank/DDBJ databases">
        <title>Clostridia strains as spoilage organisms.</title>
        <authorList>
            <person name="Wambui J."/>
            <person name="Stevens M.J.A."/>
            <person name="Stephan R."/>
        </authorList>
    </citation>
    <scope>NUCLEOTIDE SEQUENCE</scope>
    <source>
        <strain evidence="1">CF009</strain>
    </source>
</reference>
<evidence type="ECO:0000313" key="2">
    <source>
        <dbReference type="Proteomes" id="UP001164733"/>
    </source>
</evidence>
<evidence type="ECO:0000313" key="1">
    <source>
        <dbReference type="EMBL" id="WAG60873.1"/>
    </source>
</evidence>
<dbReference type="EMBL" id="CP086239">
    <property type="protein sequence ID" value="WAG60873.1"/>
    <property type="molecule type" value="Genomic_DNA"/>
</dbReference>
<accession>A0AA47ELN2</accession>